<organism evidence="3 4">
    <name type="scientific">Ureibacillus suwonensis</name>
    <dbReference type="NCBI Taxonomy" id="313007"/>
    <lineage>
        <taxon>Bacteria</taxon>
        <taxon>Bacillati</taxon>
        <taxon>Bacillota</taxon>
        <taxon>Bacilli</taxon>
        <taxon>Bacillales</taxon>
        <taxon>Caryophanaceae</taxon>
        <taxon>Ureibacillus</taxon>
    </lineage>
</organism>
<feature type="transmembrane region" description="Helical" evidence="1">
    <location>
        <begin position="341"/>
        <end position="359"/>
    </location>
</feature>
<dbReference type="EMBL" id="JBHSNQ010000036">
    <property type="protein sequence ID" value="MFC5540737.1"/>
    <property type="molecule type" value="Genomic_DNA"/>
</dbReference>
<name>A0ABW0R9H2_9BACL</name>
<keyword evidence="1" id="KW-0812">Transmembrane</keyword>
<evidence type="ECO:0000256" key="1">
    <source>
        <dbReference type="SAM" id="Phobius"/>
    </source>
</evidence>
<keyword evidence="4" id="KW-1185">Reference proteome</keyword>
<feature type="transmembrane region" description="Helical" evidence="1">
    <location>
        <begin position="7"/>
        <end position="28"/>
    </location>
</feature>
<comment type="caution">
    <text evidence="3">The sequence shown here is derived from an EMBL/GenBank/DDBJ whole genome shotgun (WGS) entry which is preliminary data.</text>
</comment>
<feature type="transmembrane region" description="Helical" evidence="1">
    <location>
        <begin position="310"/>
        <end position="329"/>
    </location>
</feature>
<feature type="transmembrane region" description="Helical" evidence="1">
    <location>
        <begin position="208"/>
        <end position="232"/>
    </location>
</feature>
<evidence type="ECO:0000259" key="2">
    <source>
        <dbReference type="Pfam" id="PF04235"/>
    </source>
</evidence>
<feature type="transmembrane region" description="Helical" evidence="1">
    <location>
        <begin position="117"/>
        <end position="134"/>
    </location>
</feature>
<proteinExistence type="predicted"/>
<gene>
    <name evidence="3" type="ORF">ACFPOH_02950</name>
</gene>
<dbReference type="Pfam" id="PF04235">
    <property type="entry name" value="DUF418"/>
    <property type="match status" value="1"/>
</dbReference>
<dbReference type="InterPro" id="IPR052529">
    <property type="entry name" value="Bact_Transport_Assoc"/>
</dbReference>
<feature type="domain" description="DUF418" evidence="2">
    <location>
        <begin position="225"/>
        <end position="376"/>
    </location>
</feature>
<dbReference type="Proteomes" id="UP001595978">
    <property type="component" value="Unassembled WGS sequence"/>
</dbReference>
<evidence type="ECO:0000313" key="4">
    <source>
        <dbReference type="Proteomes" id="UP001595978"/>
    </source>
</evidence>
<feature type="transmembrane region" description="Helical" evidence="1">
    <location>
        <begin position="270"/>
        <end position="290"/>
    </location>
</feature>
<accession>A0ABW0R9H2</accession>
<dbReference type="PANTHER" id="PTHR30590:SF2">
    <property type="entry name" value="INNER MEMBRANE PROTEIN"/>
    <property type="match status" value="1"/>
</dbReference>
<keyword evidence="1" id="KW-1133">Transmembrane helix</keyword>
<keyword evidence="1" id="KW-0472">Membrane</keyword>
<reference evidence="4" key="1">
    <citation type="journal article" date="2019" name="Int. J. Syst. Evol. Microbiol.">
        <title>The Global Catalogue of Microorganisms (GCM) 10K type strain sequencing project: providing services to taxonomists for standard genome sequencing and annotation.</title>
        <authorList>
            <consortium name="The Broad Institute Genomics Platform"/>
            <consortium name="The Broad Institute Genome Sequencing Center for Infectious Disease"/>
            <person name="Wu L."/>
            <person name="Ma J."/>
        </authorList>
    </citation>
    <scope>NUCLEOTIDE SEQUENCE [LARGE SCALE GENOMIC DNA]</scope>
    <source>
        <strain evidence="4">CCUG 56331</strain>
    </source>
</reference>
<feature type="transmembrane region" description="Helical" evidence="1">
    <location>
        <begin position="48"/>
        <end position="70"/>
    </location>
</feature>
<dbReference type="InterPro" id="IPR007349">
    <property type="entry name" value="DUF418"/>
</dbReference>
<feature type="transmembrane region" description="Helical" evidence="1">
    <location>
        <begin position="141"/>
        <end position="161"/>
    </location>
</feature>
<protein>
    <submittedName>
        <fullName evidence="3">DUF418 domain-containing protein</fullName>
    </submittedName>
</protein>
<dbReference type="PANTHER" id="PTHR30590">
    <property type="entry name" value="INNER MEMBRANE PROTEIN"/>
    <property type="match status" value="1"/>
</dbReference>
<sequence length="387" mass="44601">MEKRIQVLDIARGLAIIGTLGTNIWIFSKLGNYDFMLGFGMNDYSLDTILESLVLFLTNGKFLGLLTILFGMGLELKRQSFVKRNQEHIWLWLYIWSMLLLLADGFLHFLFVFEYDILMSYAVTGIIVALLVRRKIKLIKILALILGILHIAGVLLISFILEAGMRFPGSQEEFSLALNEIAAVYSTGSYLDQVLFRFDGIFQMRLEAIAVIPMNILLFLFGVYLVRAGIFRQTKRSEELRKKFFFWGLVVGIPLNALVFLPFYSMVTLVRYLFAPLMAVGYLMAIHWILERKANHFLLQRLSEVGRTALSCYILQNITASVLFYSWGFSLGGKLNSVGTIVVFIFITLLMMIFAHFWLRKYNRGPFEMIWRRLTNAPFARFMKETA</sequence>
<dbReference type="RefSeq" id="WP_390308818.1">
    <property type="nucleotide sequence ID" value="NZ_JBHSNQ010000036.1"/>
</dbReference>
<feature type="transmembrane region" description="Helical" evidence="1">
    <location>
        <begin position="244"/>
        <end position="264"/>
    </location>
</feature>
<feature type="transmembrane region" description="Helical" evidence="1">
    <location>
        <begin position="91"/>
        <end position="111"/>
    </location>
</feature>
<evidence type="ECO:0000313" key="3">
    <source>
        <dbReference type="EMBL" id="MFC5540737.1"/>
    </source>
</evidence>